<feature type="domain" description="Sialate O-acetylesterase" evidence="3">
    <location>
        <begin position="230"/>
        <end position="355"/>
    </location>
</feature>
<dbReference type="GO" id="GO:0001681">
    <property type="term" value="F:sialate O-acetylesterase activity"/>
    <property type="evidence" value="ECO:0007669"/>
    <property type="project" value="InterPro"/>
</dbReference>
<evidence type="ECO:0000256" key="1">
    <source>
        <dbReference type="ARBA" id="ARBA00022801"/>
    </source>
</evidence>
<protein>
    <submittedName>
        <fullName evidence="5">9-O-acetylesterase</fullName>
    </submittedName>
</protein>
<accession>A0A2W5STW0</accession>
<evidence type="ECO:0000256" key="2">
    <source>
        <dbReference type="ARBA" id="ARBA00023295"/>
    </source>
</evidence>
<dbReference type="PANTHER" id="PTHR22901:SF0">
    <property type="entry name" value="SIALATE O-ACETYLESTERASE"/>
    <property type="match status" value="1"/>
</dbReference>
<dbReference type="Pfam" id="PF03629">
    <property type="entry name" value="SASA"/>
    <property type="match status" value="1"/>
</dbReference>
<dbReference type="AlphaFoldDB" id="A0A2W5STW0"/>
<dbReference type="GO" id="GO:0005975">
    <property type="term" value="P:carbohydrate metabolic process"/>
    <property type="evidence" value="ECO:0007669"/>
    <property type="project" value="TreeGrafter"/>
</dbReference>
<comment type="caution">
    <text evidence="5">The sequence shown here is derived from an EMBL/GenBank/DDBJ whole genome shotgun (WGS) entry which is preliminary data.</text>
</comment>
<dbReference type="EMBL" id="QFQP01000152">
    <property type="protein sequence ID" value="PZR02945.1"/>
    <property type="molecule type" value="Genomic_DNA"/>
</dbReference>
<dbReference type="InterPro" id="IPR036514">
    <property type="entry name" value="SGNH_hydro_sf"/>
</dbReference>
<keyword evidence="1" id="KW-0378">Hydrolase</keyword>
<proteinExistence type="predicted"/>
<evidence type="ECO:0000259" key="3">
    <source>
        <dbReference type="Pfam" id="PF03629"/>
    </source>
</evidence>
<feature type="domain" description="Beta-galactosidase jelly roll" evidence="4">
    <location>
        <begin position="76"/>
        <end position="183"/>
    </location>
</feature>
<keyword evidence="2" id="KW-0326">Glycosidase</keyword>
<evidence type="ECO:0000313" key="5">
    <source>
        <dbReference type="EMBL" id="PZR02945.1"/>
    </source>
</evidence>
<dbReference type="InterPro" id="IPR039329">
    <property type="entry name" value="SIAE"/>
</dbReference>
<reference evidence="5 6" key="1">
    <citation type="submission" date="2017-08" db="EMBL/GenBank/DDBJ databases">
        <title>Infants hospitalized years apart are colonized by the same room-sourced microbial strains.</title>
        <authorList>
            <person name="Brooks B."/>
            <person name="Olm M.R."/>
            <person name="Firek B.A."/>
            <person name="Baker R."/>
            <person name="Thomas B.C."/>
            <person name="Morowitz M.J."/>
            <person name="Banfield J.F."/>
        </authorList>
    </citation>
    <scope>NUCLEOTIDE SEQUENCE [LARGE SCALE GENOMIC DNA]</scope>
    <source>
        <strain evidence="5">S2_003_000_R2_14</strain>
    </source>
</reference>
<gene>
    <name evidence="5" type="ORF">DI536_36630</name>
</gene>
<dbReference type="GO" id="GO:0004553">
    <property type="term" value="F:hydrolase activity, hydrolyzing O-glycosyl compounds"/>
    <property type="evidence" value="ECO:0007669"/>
    <property type="project" value="UniProtKB-ARBA"/>
</dbReference>
<dbReference type="Proteomes" id="UP000249061">
    <property type="component" value="Unassembled WGS sequence"/>
</dbReference>
<dbReference type="Gene3D" id="3.40.50.1110">
    <property type="entry name" value="SGNH hydrolase"/>
    <property type="match status" value="2"/>
</dbReference>
<dbReference type="InterPro" id="IPR025300">
    <property type="entry name" value="BetaGal_jelly_roll_dom"/>
</dbReference>
<feature type="non-terminal residue" evidence="5">
    <location>
        <position position="1"/>
    </location>
</feature>
<organism evidence="5 6">
    <name type="scientific">Archangium gephyra</name>
    <dbReference type="NCBI Taxonomy" id="48"/>
    <lineage>
        <taxon>Bacteria</taxon>
        <taxon>Pseudomonadati</taxon>
        <taxon>Myxococcota</taxon>
        <taxon>Myxococcia</taxon>
        <taxon>Myxococcales</taxon>
        <taxon>Cystobacterineae</taxon>
        <taxon>Archangiaceae</taxon>
        <taxon>Archangium</taxon>
    </lineage>
</organism>
<name>A0A2W5STW0_9BACT</name>
<dbReference type="SUPFAM" id="SSF52266">
    <property type="entry name" value="SGNH hydrolase"/>
    <property type="match status" value="1"/>
</dbReference>
<sequence length="470" mass="50946">VAHFFARDLRKVTGVPIGIIDSTWGGSRIEAWMDAPSQGLDERALAEQASTLRAADEQALGQTRRNLARWPALPVDDAGWNAPGLDTSAWTPITVPSLWEATGWNGMDGVAWYRTTFTLTAAEAAAGLVLGVGRIDDSDTTWVNGTHVGETRMQYNQPRRYAVPASALRKGVNHVAVRVTDTGGGGGIHGEAVEVFVQPGGGAPRALADWSFRPSNVSVALVDDKNQHPTLLYNAMIHPLQPYALRGVIWYQGESNANTVADALRYRRQFPALIEQWRAQWRTQWDAPSLPFLWVQLANFSSGTDRGDESPWATLREAQSMTLWMPGTAQAVAIDIGDPSDIHPLNKQEVGRRLALAARHVAYGEALPFHGPVPQYTRFEGNAAHVEFGTSGGTLAVRGGGTRVHGFALAGTDQVFHPAEASLQAGRVVVRSAAVPRPMAVRYGWSDNPADADLINTDQLPASPFRSDAW</sequence>
<dbReference type="PANTHER" id="PTHR22901">
    <property type="entry name" value="SIALATE O-ACETYLESTERASE"/>
    <property type="match status" value="1"/>
</dbReference>
<dbReference type="Pfam" id="PF13364">
    <property type="entry name" value="BetaGal_ABD2"/>
    <property type="match status" value="1"/>
</dbReference>
<evidence type="ECO:0000259" key="4">
    <source>
        <dbReference type="Pfam" id="PF13364"/>
    </source>
</evidence>
<dbReference type="InterPro" id="IPR005181">
    <property type="entry name" value="SASA"/>
</dbReference>
<evidence type="ECO:0000313" key="6">
    <source>
        <dbReference type="Proteomes" id="UP000249061"/>
    </source>
</evidence>
<dbReference type="InterPro" id="IPR008979">
    <property type="entry name" value="Galactose-bd-like_sf"/>
</dbReference>
<dbReference type="SUPFAM" id="SSF49785">
    <property type="entry name" value="Galactose-binding domain-like"/>
    <property type="match status" value="1"/>
</dbReference>